<accession>A0ABY4YXC3</accession>
<feature type="transmembrane region" description="Helical" evidence="1">
    <location>
        <begin position="130"/>
        <end position="152"/>
    </location>
</feature>
<dbReference type="RefSeq" id="WP_252594273.1">
    <property type="nucleotide sequence ID" value="NZ_CP099489.1"/>
</dbReference>
<feature type="transmembrane region" description="Helical" evidence="1">
    <location>
        <begin position="201"/>
        <end position="224"/>
    </location>
</feature>
<proteinExistence type="predicted"/>
<reference evidence="2" key="1">
    <citation type="submission" date="2022-06" db="EMBL/GenBank/DDBJ databases">
        <title>Ornithinimicrobium HY1793.</title>
        <authorList>
            <person name="Huang Y."/>
        </authorList>
    </citation>
    <scope>NUCLEOTIDE SEQUENCE</scope>
    <source>
        <strain evidence="2">HY1793</strain>
    </source>
</reference>
<feature type="transmembrane region" description="Helical" evidence="1">
    <location>
        <begin position="91"/>
        <end position="109"/>
    </location>
</feature>
<feature type="transmembrane region" description="Helical" evidence="1">
    <location>
        <begin position="172"/>
        <end position="194"/>
    </location>
</feature>
<feature type="transmembrane region" description="Helical" evidence="1">
    <location>
        <begin position="267"/>
        <end position="289"/>
    </location>
</feature>
<evidence type="ECO:0000256" key="1">
    <source>
        <dbReference type="SAM" id="Phobius"/>
    </source>
</evidence>
<dbReference type="Proteomes" id="UP001056455">
    <property type="component" value="Chromosome"/>
</dbReference>
<gene>
    <name evidence="2" type="ORF">NF556_04330</name>
</gene>
<evidence type="ECO:0000313" key="2">
    <source>
        <dbReference type="EMBL" id="USQ80885.1"/>
    </source>
</evidence>
<keyword evidence="3" id="KW-1185">Reference proteome</keyword>
<organism evidence="2 3">
    <name type="scientific">Ornithinimicrobium faecis</name>
    <dbReference type="NCBI Taxonomy" id="2934158"/>
    <lineage>
        <taxon>Bacteria</taxon>
        <taxon>Bacillati</taxon>
        <taxon>Actinomycetota</taxon>
        <taxon>Actinomycetes</taxon>
        <taxon>Micrococcales</taxon>
        <taxon>Ornithinimicrobiaceae</taxon>
        <taxon>Ornithinimicrobium</taxon>
    </lineage>
</organism>
<evidence type="ECO:0000313" key="3">
    <source>
        <dbReference type="Proteomes" id="UP001056455"/>
    </source>
</evidence>
<name>A0ABY4YXC3_9MICO</name>
<keyword evidence="1" id="KW-0472">Membrane</keyword>
<keyword evidence="1" id="KW-1133">Transmembrane helix</keyword>
<protein>
    <recommendedName>
        <fullName evidence="4">ABC-2 type transport system permease protein</fullName>
    </recommendedName>
</protein>
<keyword evidence="1" id="KW-0812">Transmembrane</keyword>
<sequence>MAQPSDGRPGGVIHDIGYRPYSGPRLGTRDAGRSLFVTGLLNAYGIGRSGRAKGLPMTLLALMIVPAAIMVAVMVTLGLTDGFLDYGTYPVTLMLVIVIFVAAQAPVLFSRDLRSGAISLYLARPLSATAYALVRWASLFVAILIFIALPVIVLYVGALTAEADFSEHTADFLAAMVGIVLLSAVLATLSGLVASHTRRRGLAVGVTIIALLVSTGVVSAVQAITDVQGNETMGLVVGLFSPFSLVDGVQVGLLDGQSSFQVSPDGAGWGLIYLLASLAVIAGGLWLLVRYYRKQAGR</sequence>
<evidence type="ECO:0008006" key="4">
    <source>
        <dbReference type="Google" id="ProtNLM"/>
    </source>
</evidence>
<dbReference type="EMBL" id="CP099489">
    <property type="protein sequence ID" value="USQ80885.1"/>
    <property type="molecule type" value="Genomic_DNA"/>
</dbReference>
<feature type="transmembrane region" description="Helical" evidence="1">
    <location>
        <begin position="58"/>
        <end position="79"/>
    </location>
</feature>